<evidence type="ECO:0000256" key="4">
    <source>
        <dbReference type="ARBA" id="ARBA00022475"/>
    </source>
</evidence>
<feature type="transmembrane region" description="Helical" evidence="12">
    <location>
        <begin position="35"/>
        <end position="53"/>
    </location>
</feature>
<dbReference type="InterPro" id="IPR023596">
    <property type="entry name" value="Peptidase_PrsW_arch/bac"/>
</dbReference>
<dbReference type="GO" id="GO:0008233">
    <property type="term" value="F:peptidase activity"/>
    <property type="evidence" value="ECO:0007669"/>
    <property type="project" value="UniProtKB-KW"/>
</dbReference>
<gene>
    <name evidence="13" type="primary">prsW</name>
    <name evidence="13" type="ORF">J40TS1_08130</name>
</gene>
<evidence type="ECO:0000256" key="7">
    <source>
        <dbReference type="ARBA" id="ARBA00022801"/>
    </source>
</evidence>
<keyword evidence="7 11" id="KW-0378">Hydrolase</keyword>
<dbReference type="EMBL" id="BOSE01000001">
    <property type="protein sequence ID" value="GIP15171.1"/>
    <property type="molecule type" value="Genomic_DNA"/>
</dbReference>
<feature type="transmembrane region" description="Helical" evidence="12">
    <location>
        <begin position="101"/>
        <end position="122"/>
    </location>
</feature>
<evidence type="ECO:0000313" key="14">
    <source>
        <dbReference type="Proteomes" id="UP000683139"/>
    </source>
</evidence>
<evidence type="ECO:0000256" key="6">
    <source>
        <dbReference type="ARBA" id="ARBA00022692"/>
    </source>
</evidence>
<organism evidence="13 14">
    <name type="scientific">Paenibacillus montaniterrae</name>
    <dbReference type="NCBI Taxonomy" id="429341"/>
    <lineage>
        <taxon>Bacteria</taxon>
        <taxon>Bacillati</taxon>
        <taxon>Bacillota</taxon>
        <taxon>Bacilli</taxon>
        <taxon>Bacillales</taxon>
        <taxon>Paenibacillaceae</taxon>
        <taxon>Paenibacillus</taxon>
    </lineage>
</organism>
<evidence type="ECO:0000256" key="1">
    <source>
        <dbReference type="ARBA" id="ARBA00004651"/>
    </source>
</evidence>
<accession>A0A920CVP7</accession>
<keyword evidence="5 11" id="KW-0645">Protease</keyword>
<keyword evidence="6 12" id="KW-0812">Transmembrane</keyword>
<dbReference type="GO" id="GO:0005886">
    <property type="term" value="C:plasma membrane"/>
    <property type="evidence" value="ECO:0007669"/>
    <property type="project" value="UniProtKB-SubCell"/>
</dbReference>
<dbReference type="PANTHER" id="PTHR36844">
    <property type="entry name" value="PROTEASE PRSW"/>
    <property type="match status" value="1"/>
</dbReference>
<evidence type="ECO:0000256" key="11">
    <source>
        <dbReference type="PIRNR" id="PIRNR016933"/>
    </source>
</evidence>
<dbReference type="Pfam" id="PF13367">
    <property type="entry name" value="PrsW-protease"/>
    <property type="match status" value="1"/>
</dbReference>
<comment type="caution">
    <text evidence="13">The sequence shown here is derived from an EMBL/GenBank/DDBJ whole genome shotgun (WGS) entry which is preliminary data.</text>
</comment>
<feature type="transmembrane region" description="Helical" evidence="12">
    <location>
        <begin position="65"/>
        <end position="89"/>
    </location>
</feature>
<feature type="transmembrane region" description="Helical" evidence="12">
    <location>
        <begin position="134"/>
        <end position="153"/>
    </location>
</feature>
<comment type="similarity">
    <text evidence="2 11">Belongs to the protease PrsW family.</text>
</comment>
<dbReference type="InterPro" id="IPR026898">
    <property type="entry name" value="PrsW"/>
</dbReference>
<protein>
    <recommendedName>
        <fullName evidence="3 11">Protease PrsW</fullName>
        <ecNumber evidence="11">3.4.-.-</ecNumber>
    </recommendedName>
    <alternativeName>
        <fullName evidence="10 11">Protease responsible for activating sigma-W</fullName>
    </alternativeName>
</protein>
<reference evidence="13" key="1">
    <citation type="submission" date="2021-03" db="EMBL/GenBank/DDBJ databases">
        <title>Antimicrobial resistance genes in bacteria isolated from Japanese honey, and their potential for conferring macrolide and lincosamide resistance in the American foulbrood pathogen Paenibacillus larvae.</title>
        <authorList>
            <person name="Okamoto M."/>
            <person name="Kumagai M."/>
            <person name="Kanamori H."/>
            <person name="Takamatsu D."/>
        </authorList>
    </citation>
    <scope>NUCLEOTIDE SEQUENCE</scope>
    <source>
        <strain evidence="13">J40TS1</strain>
    </source>
</reference>
<dbReference type="Proteomes" id="UP000683139">
    <property type="component" value="Unassembled WGS sequence"/>
</dbReference>
<proteinExistence type="inferred from homology"/>
<dbReference type="GO" id="GO:0006508">
    <property type="term" value="P:proteolysis"/>
    <property type="evidence" value="ECO:0007669"/>
    <property type="project" value="UniProtKB-KW"/>
</dbReference>
<keyword evidence="4 11" id="KW-1003">Cell membrane</keyword>
<name>A0A920CVP7_9BACL</name>
<feature type="transmembrane region" description="Helical" evidence="12">
    <location>
        <begin position="165"/>
        <end position="187"/>
    </location>
</feature>
<evidence type="ECO:0000256" key="10">
    <source>
        <dbReference type="ARBA" id="ARBA00030345"/>
    </source>
</evidence>
<dbReference type="RefSeq" id="WP_213513354.1">
    <property type="nucleotide sequence ID" value="NZ_BOSE01000001.1"/>
</dbReference>
<dbReference type="NCBIfam" id="NF033739">
    <property type="entry name" value="intramemb_PrsW"/>
    <property type="match status" value="1"/>
</dbReference>
<keyword evidence="9 11" id="KW-0472">Membrane</keyword>
<dbReference type="AlphaFoldDB" id="A0A920CVP7"/>
<feature type="transmembrane region" description="Helical" evidence="12">
    <location>
        <begin position="193"/>
        <end position="210"/>
    </location>
</feature>
<keyword evidence="14" id="KW-1185">Reference proteome</keyword>
<comment type="subcellular location">
    <subcellularLocation>
        <location evidence="1">Cell membrane</location>
        <topology evidence="1">Multi-pass membrane protein</topology>
    </subcellularLocation>
</comment>
<keyword evidence="8 12" id="KW-1133">Transmembrane helix</keyword>
<dbReference type="EC" id="3.4.-.-" evidence="11"/>
<dbReference type="PANTHER" id="PTHR36844:SF1">
    <property type="entry name" value="PROTEASE PRSW"/>
    <property type="match status" value="1"/>
</dbReference>
<evidence type="ECO:0000256" key="12">
    <source>
        <dbReference type="SAM" id="Phobius"/>
    </source>
</evidence>
<evidence type="ECO:0000256" key="9">
    <source>
        <dbReference type="ARBA" id="ARBA00023136"/>
    </source>
</evidence>
<evidence type="ECO:0000256" key="8">
    <source>
        <dbReference type="ARBA" id="ARBA00022989"/>
    </source>
</evidence>
<dbReference type="PIRSF" id="PIRSF016933">
    <property type="entry name" value="PrsW"/>
    <property type="match status" value="1"/>
</dbReference>
<sequence length="232" mass="26554">MVIFSILTAALAPGLSLLTYLYLRDKYEAEPIHMVLKVFLIGIFLVVPIMVLQRGVEIWLGEGNFVMAFIQSSGVEEFIKWFVLFHLLYNHTEFDEPYDGILYAGALSLGFATTENLLYSIFMPADFGAMLLRALLPVSGHMLFGVIMGYYLGRAKFSASRSKKKMFLLLSLTVPLILHGLYDWIIVTREHDWIFAIVPFMLLLWVFGLSKMKSAHIKSPFRYVRPKDEINL</sequence>
<evidence type="ECO:0000256" key="3">
    <source>
        <dbReference type="ARBA" id="ARBA00018997"/>
    </source>
</evidence>
<evidence type="ECO:0000256" key="2">
    <source>
        <dbReference type="ARBA" id="ARBA00009165"/>
    </source>
</evidence>
<evidence type="ECO:0000256" key="5">
    <source>
        <dbReference type="ARBA" id="ARBA00022670"/>
    </source>
</evidence>
<feature type="transmembrane region" description="Helical" evidence="12">
    <location>
        <begin position="6"/>
        <end position="23"/>
    </location>
</feature>
<comment type="function">
    <text evidence="11">Involved in the degradation of specific anti-sigma factors.</text>
</comment>
<evidence type="ECO:0000313" key="13">
    <source>
        <dbReference type="EMBL" id="GIP15171.1"/>
    </source>
</evidence>